<dbReference type="SMART" id="SM00635">
    <property type="entry name" value="BID_2"/>
    <property type="match status" value="2"/>
</dbReference>
<keyword evidence="2 5" id="KW-0732">Signal</keyword>
<evidence type="ECO:0000256" key="4">
    <source>
        <dbReference type="ARBA" id="ARBA00023295"/>
    </source>
</evidence>
<evidence type="ECO:0000256" key="5">
    <source>
        <dbReference type="SAM" id="SignalP"/>
    </source>
</evidence>
<dbReference type="PROSITE" id="PS51175">
    <property type="entry name" value="CBM6"/>
    <property type="match status" value="1"/>
</dbReference>
<keyword evidence="8" id="KW-1185">Reference proteome</keyword>
<dbReference type="SUPFAM" id="SSF49785">
    <property type="entry name" value="Galactose-binding domain-like"/>
    <property type="match status" value="1"/>
</dbReference>
<dbReference type="SUPFAM" id="SSF75005">
    <property type="entry name" value="Arabinanase/levansucrase/invertase"/>
    <property type="match status" value="1"/>
</dbReference>
<name>A0ABX2DJT3_9BACL</name>
<evidence type="ECO:0000313" key="8">
    <source>
        <dbReference type="Proteomes" id="UP000711047"/>
    </source>
</evidence>
<dbReference type="PANTHER" id="PTHR43817:SF1">
    <property type="entry name" value="HYDROLASE, FAMILY 43, PUTATIVE (AFU_ORTHOLOGUE AFUA_3G01660)-RELATED"/>
    <property type="match status" value="1"/>
</dbReference>
<dbReference type="InterPro" id="IPR003343">
    <property type="entry name" value="Big_2"/>
</dbReference>
<sequence length="1035" mass="111074">MSGKRSRVLLLCLALLLMLPQWGGVAAAEESTPASPGTAAVQGGNNVSDFYNVIMQTGADPWVYQHTDGYYYNVFVNASGIMIRRSKTITGIEAGERSLAWTPVKGTQYSSNVWAPEMHYLKDTDGAYKWYIYFAADNGTNANHRMYVLENASANPLSGTWEFKGKITDSTDRWAIDGTVLTVGDQHYFIWSGWEDTDGSFQNLYIARMSDPRTISSPRVLISTPEHAWETSPGRINEGPQITIKGDTINLIYSANGSWTDSYCLGLITAKLTDDLLNPDSWIKRDQPVFSSANGVYGPGHHSIVTSPDGTEDWIIYHTARWPGSGWTRNVRAQKFTWKADHTPNLGEPANPNSPIAVPSGEPLRTRYEAEAALLVQDPAGESSPAVRREVSASGGMKVASISNTNDYARFTVNVPQAGFYMLSVRNANGSPDAGEASHTLTVNGGSGANLNIVYSGLNRWGASTAKVYLQQGSNTISLYKGKNVAEIDSMDVFRLNTSELLFEAPGFTLGLGETRSLPLYSVTGATYAPINTGAVLSSSDTNVAVITGNQIKALKAGSATITAVYNGKTTTAAITVTAEPKSVQSVVMKGLSPILTSGQTSLPLQLTAHYNNYEVQKVTGSAQYTSSDPGVARLESGSVGHAVYAVKPGTARITAVYSGKQAEYDLTVIAASEAVQVVTAVKTPSGIPPKLPGVVDVVYNHEPKQAAVVSRDLAGLNFSSLGTVQVPVTLSLDGREFFSTVPVEVVPGYGLDEIVKQLRDKLANFSYPLGNGAGNYSQAKYDAFTTAVDHAEELAGNAELTKQQYDGELTKLAEAEAALLGSLNTTQGGVFYNAYRDFSGDTAGKYPYGIVSEALTGGAAATVQEENGNRFLRLTTAATAGKANLFLPYTGEVKAAANQRIVIEYRVRLNSSFPYANGAMVRNDSGTGNYSMVTAFDTGKIVVQNGGSNKVKVKDFSLNTWYKVKMVANWDAKTYTVYINDAPAPVATNFSFRHTGGSKLTGQLFGIDGYANASIDFDDFKVNITNTNSTTTNY</sequence>
<dbReference type="InterPro" id="IPR023296">
    <property type="entry name" value="Glyco_hydro_beta-prop_sf"/>
</dbReference>
<proteinExistence type="inferred from homology"/>
<dbReference type="InterPro" id="IPR008979">
    <property type="entry name" value="Galactose-bd-like_sf"/>
</dbReference>
<dbReference type="Gene3D" id="1.20.1270.90">
    <property type="entry name" value="AF1782-like"/>
    <property type="match status" value="1"/>
</dbReference>
<dbReference type="SUPFAM" id="SSF49373">
    <property type="entry name" value="Invasin/intimin cell-adhesion fragments"/>
    <property type="match status" value="2"/>
</dbReference>
<keyword evidence="3" id="KW-0378">Hydrolase</keyword>
<evidence type="ECO:0000256" key="3">
    <source>
        <dbReference type="ARBA" id="ARBA00022801"/>
    </source>
</evidence>
<evidence type="ECO:0000259" key="6">
    <source>
        <dbReference type="PROSITE" id="PS51175"/>
    </source>
</evidence>
<gene>
    <name evidence="7" type="ORF">HQN87_03200</name>
</gene>
<dbReference type="Pfam" id="PF04616">
    <property type="entry name" value="Glyco_hydro_43"/>
    <property type="match status" value="1"/>
</dbReference>
<reference evidence="7 8" key="1">
    <citation type="submission" date="2020-05" db="EMBL/GenBank/DDBJ databases">
        <title>Paenibacillus glebae, sp. nov., Paenibacillus humi sp. nov., Paenibacillus pedi sp. nov., Paenibacillus terrestris sp. nov. and Paenibacillus terricola sp. nov., isolated from a forest top soil sample.</title>
        <authorList>
            <person name="Qi S."/>
            <person name="Carlier A."/>
            <person name="Cnockaert M."/>
            <person name="Vandamme P."/>
        </authorList>
    </citation>
    <scope>NUCLEOTIDE SEQUENCE [LARGE SCALE GENOMIC DNA]</scope>
    <source>
        <strain evidence="7 8">LMG 29502</strain>
    </source>
</reference>
<evidence type="ECO:0000313" key="7">
    <source>
        <dbReference type="EMBL" id="NQX44328.1"/>
    </source>
</evidence>
<feature type="chain" id="PRO_5047269113" evidence="5">
    <location>
        <begin position="28"/>
        <end position="1035"/>
    </location>
</feature>
<comment type="caution">
    <text evidence="7">The sequence shown here is derived from an EMBL/GenBank/DDBJ whole genome shotgun (WGS) entry which is preliminary data.</text>
</comment>
<feature type="signal peptide" evidence="5">
    <location>
        <begin position="1"/>
        <end position="27"/>
    </location>
</feature>
<evidence type="ECO:0000256" key="1">
    <source>
        <dbReference type="ARBA" id="ARBA00009865"/>
    </source>
</evidence>
<dbReference type="RefSeq" id="WP_173127553.1">
    <property type="nucleotide sequence ID" value="NZ_JABMKX010000001.1"/>
</dbReference>
<keyword evidence="4" id="KW-0326">Glycosidase</keyword>
<dbReference type="CDD" id="cd18820">
    <property type="entry name" value="GH43_LbAraf43-like"/>
    <property type="match status" value="1"/>
</dbReference>
<dbReference type="PANTHER" id="PTHR43817">
    <property type="entry name" value="GLYCOSYL HYDROLASE"/>
    <property type="match status" value="1"/>
</dbReference>
<dbReference type="Gene3D" id="2.60.40.1080">
    <property type="match status" value="2"/>
</dbReference>
<comment type="similarity">
    <text evidence="1">Belongs to the glycosyl hydrolase 43 family.</text>
</comment>
<dbReference type="Gene3D" id="2.60.120.260">
    <property type="entry name" value="Galactose-binding domain-like"/>
    <property type="match status" value="1"/>
</dbReference>
<dbReference type="InterPro" id="IPR006710">
    <property type="entry name" value="Glyco_hydro_43"/>
</dbReference>
<organism evidence="7 8">
    <name type="scientific">Paenibacillus tritici</name>
    <dbReference type="NCBI Taxonomy" id="1873425"/>
    <lineage>
        <taxon>Bacteria</taxon>
        <taxon>Bacillati</taxon>
        <taxon>Bacillota</taxon>
        <taxon>Bacilli</taxon>
        <taxon>Bacillales</taxon>
        <taxon>Paenibacillaceae</taxon>
        <taxon>Paenibacillus</taxon>
    </lineage>
</organism>
<accession>A0ABX2DJT3</accession>
<protein>
    <submittedName>
        <fullName evidence="7">Family 43 glycosylhydrolase</fullName>
    </submittedName>
</protein>
<dbReference type="Proteomes" id="UP000711047">
    <property type="component" value="Unassembled WGS sequence"/>
</dbReference>
<dbReference type="EMBL" id="JABMKX010000001">
    <property type="protein sequence ID" value="NQX44328.1"/>
    <property type="molecule type" value="Genomic_DNA"/>
</dbReference>
<feature type="domain" description="CBM6" evidence="6">
    <location>
        <begin position="366"/>
        <end position="494"/>
    </location>
</feature>
<dbReference type="InterPro" id="IPR005084">
    <property type="entry name" value="CBM6"/>
</dbReference>
<dbReference type="Gene3D" id="2.115.10.20">
    <property type="entry name" value="Glycosyl hydrolase domain, family 43"/>
    <property type="match status" value="1"/>
</dbReference>
<evidence type="ECO:0000256" key="2">
    <source>
        <dbReference type="ARBA" id="ARBA00022729"/>
    </source>
</evidence>
<dbReference type="InterPro" id="IPR008964">
    <property type="entry name" value="Invasin/intimin_cell_adhesion"/>
</dbReference>